<organism evidence="10">
    <name type="scientific">Salix viminalis</name>
    <name type="common">Common osier</name>
    <name type="synonym">Basket willow</name>
    <dbReference type="NCBI Taxonomy" id="40686"/>
    <lineage>
        <taxon>Eukaryota</taxon>
        <taxon>Viridiplantae</taxon>
        <taxon>Streptophyta</taxon>
        <taxon>Embryophyta</taxon>
        <taxon>Tracheophyta</taxon>
        <taxon>Spermatophyta</taxon>
        <taxon>Magnoliopsida</taxon>
        <taxon>eudicotyledons</taxon>
        <taxon>Gunneridae</taxon>
        <taxon>Pentapetalae</taxon>
        <taxon>rosids</taxon>
        <taxon>fabids</taxon>
        <taxon>Malpighiales</taxon>
        <taxon>Salicaceae</taxon>
        <taxon>Saliceae</taxon>
        <taxon>Salix</taxon>
    </lineage>
</organism>
<comment type="pathway">
    <text evidence="3">tRNA modification; 5-methoxycarbonylmethyl-2-thiouridine-tRNA biosynthesis.</text>
</comment>
<accession>A0A6N2L007</accession>
<name>A0A6N2L007_SALVM</name>
<dbReference type="GO" id="GO:0000049">
    <property type="term" value="F:tRNA binding"/>
    <property type="evidence" value="ECO:0007669"/>
    <property type="project" value="TreeGrafter"/>
</dbReference>
<feature type="compositionally biased region" description="Acidic residues" evidence="9">
    <location>
        <begin position="237"/>
        <end position="254"/>
    </location>
</feature>
<comment type="similarity">
    <text evidence="4">Belongs to the ELP5 family.</text>
</comment>
<sequence length="254" mass="28682">MTSGNFTDVSYEASLSLNCVCKNVKDLDKLYSLILELGKGWILGQRYDVGYPFWNGTKNRFPPSFGCYIQTFMKSKVTSILEYLSSVVASVEPLHLTANGQRRDLGNLSLLEQNFGKGKLQVRLSAKMGVFSEGFHIDQSGINFTSALSEDELFNLINQGHLPKVQFNLDLSEEERIGKDKVVLPFEHQGVEMVSLFKSTTTEDLFPRAKLRRPLVQLGIHKRLNTGEGEIIYFRDSDDEMPDSDEDPDDDLDI</sequence>
<evidence type="ECO:0000256" key="1">
    <source>
        <dbReference type="ARBA" id="ARBA00004123"/>
    </source>
</evidence>
<dbReference type="AlphaFoldDB" id="A0A6N2L007"/>
<feature type="region of interest" description="Disordered" evidence="9">
    <location>
        <begin position="234"/>
        <end position="254"/>
    </location>
</feature>
<evidence type="ECO:0000256" key="4">
    <source>
        <dbReference type="ARBA" id="ARBA00009567"/>
    </source>
</evidence>
<dbReference type="PANTHER" id="PTHR15641">
    <property type="entry name" value="ELONGATOR COMPLEX PROTEIN 5"/>
    <property type="match status" value="1"/>
</dbReference>
<evidence type="ECO:0000256" key="9">
    <source>
        <dbReference type="SAM" id="MobiDB-lite"/>
    </source>
</evidence>
<evidence type="ECO:0000256" key="7">
    <source>
        <dbReference type="ARBA" id="ARBA00022694"/>
    </source>
</evidence>
<dbReference type="UniPathway" id="UPA00988"/>
<protein>
    <recommendedName>
        <fullName evidence="5">Elongator complex protein 5</fullName>
    </recommendedName>
</protein>
<gene>
    <name evidence="10" type="ORF">SVIM_LOCUS144021</name>
</gene>
<evidence type="ECO:0000256" key="6">
    <source>
        <dbReference type="ARBA" id="ARBA00022490"/>
    </source>
</evidence>
<dbReference type="GO" id="GO:0033588">
    <property type="term" value="C:elongator holoenzyme complex"/>
    <property type="evidence" value="ECO:0007669"/>
    <property type="project" value="InterPro"/>
</dbReference>
<proteinExistence type="inferred from homology"/>
<keyword evidence="8" id="KW-0539">Nucleus</keyword>
<dbReference type="GO" id="GO:0002098">
    <property type="term" value="P:tRNA wobble uridine modification"/>
    <property type="evidence" value="ECO:0007669"/>
    <property type="project" value="InterPro"/>
</dbReference>
<keyword evidence="7" id="KW-0819">tRNA processing</keyword>
<evidence type="ECO:0000256" key="8">
    <source>
        <dbReference type="ARBA" id="ARBA00023242"/>
    </source>
</evidence>
<keyword evidence="6" id="KW-0963">Cytoplasm</keyword>
<evidence type="ECO:0000256" key="2">
    <source>
        <dbReference type="ARBA" id="ARBA00004496"/>
    </source>
</evidence>
<dbReference type="PANTHER" id="PTHR15641:SF1">
    <property type="entry name" value="ELONGATOR COMPLEX PROTEIN 5"/>
    <property type="match status" value="1"/>
</dbReference>
<dbReference type="GO" id="GO:0005829">
    <property type="term" value="C:cytosol"/>
    <property type="evidence" value="ECO:0007669"/>
    <property type="project" value="TreeGrafter"/>
</dbReference>
<comment type="subcellular location">
    <subcellularLocation>
        <location evidence="2">Cytoplasm</location>
    </subcellularLocation>
    <subcellularLocation>
        <location evidence="1">Nucleus</location>
    </subcellularLocation>
</comment>
<dbReference type="InterPro" id="IPR019519">
    <property type="entry name" value="Elp5"/>
</dbReference>
<dbReference type="EMBL" id="CAADRP010000813">
    <property type="protein sequence ID" value="VFU32589.1"/>
    <property type="molecule type" value="Genomic_DNA"/>
</dbReference>
<evidence type="ECO:0000256" key="5">
    <source>
        <dbReference type="ARBA" id="ARBA00020264"/>
    </source>
</evidence>
<reference evidence="10" key="1">
    <citation type="submission" date="2019-03" db="EMBL/GenBank/DDBJ databases">
        <authorList>
            <person name="Mank J."/>
            <person name="Almeida P."/>
        </authorList>
    </citation>
    <scope>NUCLEOTIDE SEQUENCE</scope>
    <source>
        <strain evidence="10">78183</strain>
    </source>
</reference>
<evidence type="ECO:0000313" key="10">
    <source>
        <dbReference type="EMBL" id="VFU32589.1"/>
    </source>
</evidence>
<evidence type="ECO:0000256" key="3">
    <source>
        <dbReference type="ARBA" id="ARBA00005043"/>
    </source>
</evidence>
<dbReference type="GO" id="GO:0005634">
    <property type="term" value="C:nucleus"/>
    <property type="evidence" value="ECO:0007669"/>
    <property type="project" value="UniProtKB-SubCell"/>
</dbReference>